<evidence type="ECO:0000259" key="2">
    <source>
        <dbReference type="Pfam" id="PF13542"/>
    </source>
</evidence>
<dbReference type="eggNOG" id="COG3464">
    <property type="taxonomic scope" value="Bacteria"/>
</dbReference>
<dbReference type="Proteomes" id="UP000000742">
    <property type="component" value="Chromosome"/>
</dbReference>
<accession>B7GLR5</accession>
<evidence type="ECO:0000259" key="1">
    <source>
        <dbReference type="Pfam" id="PF01610"/>
    </source>
</evidence>
<dbReference type="Pfam" id="PF13542">
    <property type="entry name" value="HTH_Tnp_ISL3"/>
    <property type="match status" value="1"/>
</dbReference>
<dbReference type="Pfam" id="PF01610">
    <property type="entry name" value="DDE_Tnp_ISL3"/>
    <property type="match status" value="1"/>
</dbReference>
<name>B7GLR5_ANOFW</name>
<gene>
    <name evidence="3" type="ordered locus">Aflv_2104</name>
</gene>
<proteinExistence type="predicted"/>
<dbReference type="InterPro" id="IPR047951">
    <property type="entry name" value="Transpos_ISL3"/>
</dbReference>
<dbReference type="HOGENOM" id="CLU_041900_1_3_9"/>
<organism evidence="3 4">
    <name type="scientific">Anoxybacillus flavithermus (strain DSM 21510 / WK1)</name>
    <dbReference type="NCBI Taxonomy" id="491915"/>
    <lineage>
        <taxon>Bacteria</taxon>
        <taxon>Bacillati</taxon>
        <taxon>Bacillota</taxon>
        <taxon>Bacilli</taxon>
        <taxon>Bacillales</taxon>
        <taxon>Anoxybacillaceae</taxon>
        <taxon>Anoxybacillus</taxon>
    </lineage>
</organism>
<dbReference type="EMBL" id="CP000922">
    <property type="protein sequence ID" value="ACJ34463.1"/>
    <property type="molecule type" value="Genomic_DNA"/>
</dbReference>
<dbReference type="InterPro" id="IPR002560">
    <property type="entry name" value="Transposase_DDE"/>
</dbReference>
<feature type="domain" description="Transposase IS204/IS1001/IS1096/IS1165 DDE" evidence="1">
    <location>
        <begin position="180"/>
        <end position="411"/>
    </location>
</feature>
<dbReference type="AlphaFoldDB" id="B7GLR5"/>
<evidence type="ECO:0000313" key="4">
    <source>
        <dbReference type="Proteomes" id="UP000000742"/>
    </source>
</evidence>
<dbReference type="InterPro" id="IPR032877">
    <property type="entry name" value="Transposase_HTH"/>
</dbReference>
<dbReference type="NCBIfam" id="NF033550">
    <property type="entry name" value="transpos_ISL3"/>
    <property type="match status" value="1"/>
</dbReference>
<feature type="domain" description="Transposase IS204/IS1001/IS1096/IS1165 helix-turn-helix" evidence="2">
    <location>
        <begin position="118"/>
        <end position="163"/>
    </location>
</feature>
<evidence type="ECO:0000313" key="3">
    <source>
        <dbReference type="EMBL" id="ACJ34463.1"/>
    </source>
</evidence>
<dbReference type="STRING" id="491915.Aflv_2104"/>
<sequence length="419" mass="48749">MHRENRGYKKCEFSCMVKVTKPNHWRKIRMYSQFIKELIDLPDVLIQKVRKEEEHWIFELSLPEQCPLCPVCLKRTIKMTCKKKQWMHGYAQRIGIFWIELPVERRRCGTCGMTFSTSYPAISPRSVATDAFQQWVAQSCIGTSIQAVARMLKLPYTTVERWFYIHPPSFLSNDIQPKAVCVDEFAFRKGHDYGVAVMDAETGEVYAIEAGKNEEAIGRALAHVSRSVQVVVSDLAPAMKKAIQRVCPEATHVVDYFHVIQLFTDALERCRKYVDKGGKKHGNVRYVCRLLSQCREKLTEAERQILREWCSESDYLKSVYQSLQHFRYVSKSKDVQQAKRRLEAWMHRYSFCPCSVVRAIAKSLVKRTDEIISCMLSPYSNGKMEGTNNKIKLIKRRGYGYRNIQRFALRVRLETATIL</sequence>
<dbReference type="PANTHER" id="PTHR33498">
    <property type="entry name" value="TRANSPOSASE FOR INSERTION SEQUENCE ELEMENT IS1557"/>
    <property type="match status" value="1"/>
</dbReference>
<dbReference type="KEGG" id="afl:Aflv_2104"/>
<reference evidence="3 4" key="1">
    <citation type="journal article" date="2008" name="Genome Biol.">
        <title>Encapsulated in silica: genome, proteome and physiology of the thermophilic bacterium Anoxybacillus flavithermus WK1.</title>
        <authorList>
            <person name="Saw J.H."/>
            <person name="Mountain B.W."/>
            <person name="Feng L."/>
            <person name="Omelchenko M.V."/>
            <person name="Hou S."/>
            <person name="Saito J.A."/>
            <person name="Stott M.B."/>
            <person name="Li D."/>
            <person name="Zhao G."/>
            <person name="Wu J."/>
            <person name="Galperin M.Y."/>
            <person name="Koonin E.V."/>
            <person name="Makarova K.S."/>
            <person name="Wolf Y.I."/>
            <person name="Rigden D.J."/>
            <person name="Dunfield P.F."/>
            <person name="Wang L."/>
            <person name="Alam M."/>
        </authorList>
    </citation>
    <scope>NUCLEOTIDE SEQUENCE [LARGE SCALE GENOMIC DNA]</scope>
    <source>
        <strain evidence="4">DSM 21510 / WK1</strain>
    </source>
</reference>
<protein>
    <submittedName>
        <fullName evidence="3">Transposase</fullName>
    </submittedName>
</protein>
<dbReference type="PANTHER" id="PTHR33498:SF1">
    <property type="entry name" value="TRANSPOSASE FOR INSERTION SEQUENCE ELEMENT IS1557"/>
    <property type="match status" value="1"/>
</dbReference>